<sequence length="97" mass="10802">MHDNWRFSGSERKSDNMASKASGTKLAEHLVDGSGPFLTGEALWKSLGFPSAAAFRKAKERGRLGVRVFKLPDRSGTFAFTQDVAEWLRAIDKEKIM</sequence>
<dbReference type="Proteomes" id="UP000008808">
    <property type="component" value="Chromosome"/>
</dbReference>
<evidence type="ECO:0000313" key="3">
    <source>
        <dbReference type="Proteomes" id="UP000008808"/>
    </source>
</evidence>
<dbReference type="AlphaFoldDB" id="Q2N7S5"/>
<dbReference type="eggNOG" id="ENOG5033D3P">
    <property type="taxonomic scope" value="Bacteria"/>
</dbReference>
<evidence type="ECO:0000256" key="1">
    <source>
        <dbReference type="SAM" id="MobiDB-lite"/>
    </source>
</evidence>
<dbReference type="HOGENOM" id="CLU_2342460_0_0_5"/>
<dbReference type="KEGG" id="eli:ELI_10870"/>
<name>Q2N7S5_ERYLH</name>
<reference evidence="3" key="1">
    <citation type="journal article" date="2009" name="J. Bacteriol.">
        <title>Complete genome sequence of Erythrobacter litoralis HTCC2594.</title>
        <authorList>
            <person name="Oh H.M."/>
            <person name="Giovannoni S.J."/>
            <person name="Ferriera S."/>
            <person name="Johnson J."/>
            <person name="Cho J.C."/>
        </authorList>
    </citation>
    <scope>NUCLEOTIDE SEQUENCE [LARGE SCALE GENOMIC DNA]</scope>
    <source>
        <strain evidence="3">HTCC2594</strain>
    </source>
</reference>
<feature type="region of interest" description="Disordered" evidence="1">
    <location>
        <begin position="1"/>
        <end position="21"/>
    </location>
</feature>
<gene>
    <name evidence="2" type="ordered locus">ELI_10870</name>
</gene>
<organism evidence="2 3">
    <name type="scientific">Erythrobacter litoralis (strain HTCC2594)</name>
    <dbReference type="NCBI Taxonomy" id="314225"/>
    <lineage>
        <taxon>Bacteria</taxon>
        <taxon>Pseudomonadati</taxon>
        <taxon>Pseudomonadota</taxon>
        <taxon>Alphaproteobacteria</taxon>
        <taxon>Sphingomonadales</taxon>
        <taxon>Erythrobacteraceae</taxon>
        <taxon>Erythrobacter/Porphyrobacter group</taxon>
        <taxon>Erythrobacter</taxon>
    </lineage>
</organism>
<protein>
    <submittedName>
        <fullName evidence="2">Uncharacterized protein</fullName>
    </submittedName>
</protein>
<feature type="compositionally biased region" description="Basic and acidic residues" evidence="1">
    <location>
        <begin position="1"/>
        <end position="15"/>
    </location>
</feature>
<accession>Q2N7S5</accession>
<dbReference type="RefSeq" id="WP_011415089.1">
    <property type="nucleotide sequence ID" value="NC_007722.1"/>
</dbReference>
<keyword evidence="3" id="KW-1185">Reference proteome</keyword>
<dbReference type="EMBL" id="CP000157">
    <property type="protein sequence ID" value="ABC64266.1"/>
    <property type="molecule type" value="Genomic_DNA"/>
</dbReference>
<evidence type="ECO:0000313" key="2">
    <source>
        <dbReference type="EMBL" id="ABC64266.1"/>
    </source>
</evidence>
<dbReference type="OrthoDB" id="8591913at2"/>
<proteinExistence type="predicted"/>